<dbReference type="EMBL" id="CP074694">
    <property type="protein sequence ID" value="QVL31216.1"/>
    <property type="molecule type" value="Genomic_DNA"/>
</dbReference>
<organism evidence="2 3">
    <name type="scientific">Telmatocola sphagniphila</name>
    <dbReference type="NCBI Taxonomy" id="1123043"/>
    <lineage>
        <taxon>Bacteria</taxon>
        <taxon>Pseudomonadati</taxon>
        <taxon>Planctomycetota</taxon>
        <taxon>Planctomycetia</taxon>
        <taxon>Gemmatales</taxon>
        <taxon>Gemmataceae</taxon>
    </lineage>
</organism>
<keyword evidence="1" id="KW-0472">Membrane</keyword>
<feature type="transmembrane region" description="Helical" evidence="1">
    <location>
        <begin position="343"/>
        <end position="364"/>
    </location>
</feature>
<accession>A0A8E6B3V1</accession>
<feature type="transmembrane region" description="Helical" evidence="1">
    <location>
        <begin position="154"/>
        <end position="173"/>
    </location>
</feature>
<feature type="transmembrane region" description="Helical" evidence="1">
    <location>
        <begin position="193"/>
        <end position="215"/>
    </location>
</feature>
<feature type="transmembrane region" description="Helical" evidence="1">
    <location>
        <begin position="116"/>
        <end position="142"/>
    </location>
</feature>
<dbReference type="KEGG" id="tsph:KIH39_20555"/>
<evidence type="ECO:0000256" key="1">
    <source>
        <dbReference type="SAM" id="Phobius"/>
    </source>
</evidence>
<name>A0A8E6B3V1_9BACT</name>
<gene>
    <name evidence="2" type="ORF">KIH39_20555</name>
</gene>
<evidence type="ECO:0000313" key="3">
    <source>
        <dbReference type="Proteomes" id="UP000676194"/>
    </source>
</evidence>
<reference evidence="2" key="1">
    <citation type="submission" date="2021-05" db="EMBL/GenBank/DDBJ databases">
        <title>Complete genome sequence of the cellulolytic planctomycete Telmatocola sphagniphila SP2T and characterization of the first cellulase from planctomycetes.</title>
        <authorList>
            <person name="Rakitin A.L."/>
            <person name="Beletsky A.V."/>
            <person name="Naumoff D.G."/>
            <person name="Kulichevskaya I.S."/>
            <person name="Mardanov A.V."/>
            <person name="Ravin N.V."/>
            <person name="Dedysh S.N."/>
        </authorList>
    </citation>
    <scope>NUCLEOTIDE SEQUENCE</scope>
    <source>
        <strain evidence="2">SP2T</strain>
    </source>
</reference>
<keyword evidence="1" id="KW-1133">Transmembrane helix</keyword>
<protein>
    <submittedName>
        <fullName evidence="2">Sodium:proton antiporter</fullName>
    </submittedName>
</protein>
<dbReference type="Pfam" id="PF16980">
    <property type="entry name" value="CitMHS_2"/>
    <property type="match status" value="1"/>
</dbReference>
<feature type="transmembrane region" description="Helical" evidence="1">
    <location>
        <begin position="12"/>
        <end position="36"/>
    </location>
</feature>
<feature type="transmembrane region" description="Helical" evidence="1">
    <location>
        <begin position="307"/>
        <end position="331"/>
    </location>
</feature>
<feature type="transmembrane region" description="Helical" evidence="1">
    <location>
        <begin position="84"/>
        <end position="104"/>
    </location>
</feature>
<proteinExistence type="predicted"/>
<feature type="transmembrane region" description="Helical" evidence="1">
    <location>
        <begin position="385"/>
        <end position="405"/>
    </location>
</feature>
<feature type="transmembrane region" description="Helical" evidence="1">
    <location>
        <begin position="275"/>
        <end position="295"/>
    </location>
</feature>
<keyword evidence="3" id="KW-1185">Reference proteome</keyword>
<keyword evidence="1" id="KW-0812">Transmembrane</keyword>
<dbReference type="RefSeq" id="WP_213495097.1">
    <property type="nucleotide sequence ID" value="NZ_CP074694.1"/>
</dbReference>
<evidence type="ECO:0000313" key="2">
    <source>
        <dbReference type="EMBL" id="QVL31216.1"/>
    </source>
</evidence>
<dbReference type="InterPro" id="IPR031566">
    <property type="entry name" value="CitMHS_2"/>
</dbReference>
<feature type="transmembrane region" description="Helical" evidence="1">
    <location>
        <begin position="236"/>
        <end position="255"/>
    </location>
</feature>
<dbReference type="Proteomes" id="UP000676194">
    <property type="component" value="Chromosome"/>
</dbReference>
<sequence>MSVLWGAAEAHNLDVAALAAAPFALILLCIAVLPLVAEHWWHSNRNKAIVSGLLALPVVIYLLAINEASGGESVHRLLHELEEYASFIILLFSLYTISGGIVVFGDIEAKPRTNVALLALGAVLANFIGTTGASMILIRPLLRINSERDHKTHLPIFFIFLVSNTGGLLTPLGDPPLFLGFLKGVDFFWTLSLWPYWLLVNLAILAIFYVWDIVAYRKESRQAIRMDEAIQEPIKLRGWGVNAPLLFGVLLAVILQSPVVGAKLGALIGVGDLTLQKPFGEILMLILAGISLMGTPKGLRHQNDFSWVPIVEVAVLFIGIFITMVPALALLDKYGDRIQIDKGWQYLWLTGLLSSFLDNAPTYVTMGTLASNGHDLGWLMTNKPNILSSISCGAVFMGALTYIGNGPNFMVKSIAEHSGYSMPSFLGYMAYSFGVLIPLFLVLTFLLA</sequence>
<feature type="transmembrane region" description="Helical" evidence="1">
    <location>
        <begin position="425"/>
        <end position="447"/>
    </location>
</feature>
<dbReference type="AlphaFoldDB" id="A0A8E6B3V1"/>